<protein>
    <recommendedName>
        <fullName evidence="4">Vesicle transport through interaction with t-SNAREs 1</fullName>
    </recommendedName>
</protein>
<evidence type="ECO:0000313" key="2">
    <source>
        <dbReference type="EMBL" id="GAX29547.1"/>
    </source>
</evidence>
<reference evidence="2 3" key="1">
    <citation type="journal article" date="2015" name="Plant Cell">
        <title>Oil accumulation by the oleaginous diatom Fistulifera solaris as revealed by the genome and transcriptome.</title>
        <authorList>
            <person name="Tanaka T."/>
            <person name="Maeda Y."/>
            <person name="Veluchamy A."/>
            <person name="Tanaka M."/>
            <person name="Abida H."/>
            <person name="Marechal E."/>
            <person name="Bowler C."/>
            <person name="Muto M."/>
            <person name="Sunaga Y."/>
            <person name="Tanaka M."/>
            <person name="Yoshino T."/>
            <person name="Taniguchi T."/>
            <person name="Fukuda Y."/>
            <person name="Nemoto M."/>
            <person name="Matsumoto M."/>
            <person name="Wong P.S."/>
            <person name="Aburatani S."/>
            <person name="Fujibuchi W."/>
        </authorList>
    </citation>
    <scope>NUCLEOTIDE SEQUENCE [LARGE SCALE GENOMIC DNA]</scope>
    <source>
        <strain evidence="2 3">JPCC DA0580</strain>
    </source>
</reference>
<dbReference type="AlphaFoldDB" id="A0A1Z5KTM3"/>
<proteinExistence type="predicted"/>
<sequence length="157" mass="18369">MSQEAYHAYYQEYQRLVSEYAQSPSDELYQELQLILQQMSTEARCMAEKEEYLERTLQYKQNVAAMATKQQRSFLLSSSNADAHLKSNEDQLTKQNETLERARSTMMETEEISLGIQEELARNRTTLQSSHNKTKDLSDMTQQAGAILKSMTPWWRR</sequence>
<keyword evidence="1" id="KW-0175">Coiled coil</keyword>
<evidence type="ECO:0008006" key="4">
    <source>
        <dbReference type="Google" id="ProtNLM"/>
    </source>
</evidence>
<name>A0A1Z5KTM3_FISSO</name>
<dbReference type="InParanoid" id="A0A1Z5KTM3"/>
<organism evidence="2 3">
    <name type="scientific">Fistulifera solaris</name>
    <name type="common">Oleaginous diatom</name>
    <dbReference type="NCBI Taxonomy" id="1519565"/>
    <lineage>
        <taxon>Eukaryota</taxon>
        <taxon>Sar</taxon>
        <taxon>Stramenopiles</taxon>
        <taxon>Ochrophyta</taxon>
        <taxon>Bacillariophyta</taxon>
        <taxon>Bacillariophyceae</taxon>
        <taxon>Bacillariophycidae</taxon>
        <taxon>Naviculales</taxon>
        <taxon>Naviculaceae</taxon>
        <taxon>Fistulifera</taxon>
    </lineage>
</organism>
<evidence type="ECO:0000313" key="3">
    <source>
        <dbReference type="Proteomes" id="UP000198406"/>
    </source>
</evidence>
<gene>
    <name evidence="2" type="ORF">FisN_36Hu042</name>
</gene>
<feature type="coiled-coil region" evidence="1">
    <location>
        <begin position="85"/>
        <end position="112"/>
    </location>
</feature>
<keyword evidence="3" id="KW-1185">Reference proteome</keyword>
<dbReference type="EMBL" id="BDSP01000291">
    <property type="protein sequence ID" value="GAX29547.1"/>
    <property type="molecule type" value="Genomic_DNA"/>
</dbReference>
<dbReference type="Proteomes" id="UP000198406">
    <property type="component" value="Unassembled WGS sequence"/>
</dbReference>
<dbReference type="SUPFAM" id="SSF58038">
    <property type="entry name" value="SNARE fusion complex"/>
    <property type="match status" value="1"/>
</dbReference>
<accession>A0A1Z5KTM3</accession>
<evidence type="ECO:0000256" key="1">
    <source>
        <dbReference type="SAM" id="Coils"/>
    </source>
</evidence>
<comment type="caution">
    <text evidence="2">The sequence shown here is derived from an EMBL/GenBank/DDBJ whole genome shotgun (WGS) entry which is preliminary data.</text>
</comment>
<dbReference type="OrthoDB" id="430637at2759"/>
<dbReference type="Pfam" id="PF12352">
    <property type="entry name" value="V-SNARE_C"/>
    <property type="match status" value="1"/>
</dbReference>
<dbReference type="Gene3D" id="1.20.5.110">
    <property type="match status" value="1"/>
</dbReference>